<organism evidence="2">
    <name type="scientific">Tanacetum cinerariifolium</name>
    <name type="common">Dalmatian daisy</name>
    <name type="synonym">Chrysanthemum cinerariifolium</name>
    <dbReference type="NCBI Taxonomy" id="118510"/>
    <lineage>
        <taxon>Eukaryota</taxon>
        <taxon>Viridiplantae</taxon>
        <taxon>Streptophyta</taxon>
        <taxon>Embryophyta</taxon>
        <taxon>Tracheophyta</taxon>
        <taxon>Spermatophyta</taxon>
        <taxon>Magnoliopsida</taxon>
        <taxon>eudicotyledons</taxon>
        <taxon>Gunneridae</taxon>
        <taxon>Pentapetalae</taxon>
        <taxon>asterids</taxon>
        <taxon>campanulids</taxon>
        <taxon>Asterales</taxon>
        <taxon>Asteraceae</taxon>
        <taxon>Asteroideae</taxon>
        <taxon>Anthemideae</taxon>
        <taxon>Anthemidinae</taxon>
        <taxon>Tanacetum</taxon>
    </lineage>
</organism>
<dbReference type="EMBL" id="BKCJ010557176">
    <property type="protein sequence ID" value="GFB12393.1"/>
    <property type="molecule type" value="Genomic_DNA"/>
</dbReference>
<keyword evidence="2" id="KW-0808">Transferase</keyword>
<dbReference type="AlphaFoldDB" id="A0A699KYW3"/>
<keyword evidence="2" id="KW-0695">RNA-directed DNA polymerase</keyword>
<name>A0A699KYW3_TANCI</name>
<accession>A0A699KYW3</accession>
<feature type="compositionally biased region" description="Basic and acidic residues" evidence="1">
    <location>
        <begin position="241"/>
        <end position="259"/>
    </location>
</feature>
<reference evidence="2" key="1">
    <citation type="journal article" date="2019" name="Sci. Rep.">
        <title>Draft genome of Tanacetum cinerariifolium, the natural source of mosquito coil.</title>
        <authorList>
            <person name="Yamashiro T."/>
            <person name="Shiraishi A."/>
            <person name="Satake H."/>
            <person name="Nakayama K."/>
        </authorList>
    </citation>
    <scope>NUCLEOTIDE SEQUENCE</scope>
</reference>
<dbReference type="GO" id="GO:0003964">
    <property type="term" value="F:RNA-directed DNA polymerase activity"/>
    <property type="evidence" value="ECO:0007669"/>
    <property type="project" value="UniProtKB-KW"/>
</dbReference>
<feature type="non-terminal residue" evidence="2">
    <location>
        <position position="377"/>
    </location>
</feature>
<feature type="region of interest" description="Disordered" evidence="1">
    <location>
        <begin position="241"/>
        <end position="265"/>
    </location>
</feature>
<comment type="caution">
    <text evidence="2">The sequence shown here is derived from an EMBL/GenBank/DDBJ whole genome shotgun (WGS) entry which is preliminary data.</text>
</comment>
<gene>
    <name evidence="2" type="ORF">Tci_684364</name>
</gene>
<keyword evidence="2" id="KW-0548">Nucleotidyltransferase</keyword>
<proteinExistence type="predicted"/>
<evidence type="ECO:0000313" key="2">
    <source>
        <dbReference type="EMBL" id="GFB12393.1"/>
    </source>
</evidence>
<protein>
    <submittedName>
        <fullName evidence="2">RNA-directed DNA polymerase, eukaryota, nucleotide-binding alpha-beta plait domain protein</fullName>
    </submittedName>
</protein>
<sequence length="377" mass="41891">MGKIIDINALSNFYSLLENEGFDKVNHTYLGGFWVLIKTGSSKSKENMCKHVGVASYFSELLPANDSFVSDDRLVCVSVEGLPIKTLTHKSFTEIVSPWGSLSEVEDEDDATLPYKKLCIITKSHICIDSRIKVIIKGCVYWVPVKELDVWALDFNNYLSDNDMDKELPDDEILYHGSGYNDLDCNSGKSKDAKTPSVDPFGIYDILNKKPNNSENKIDDPTFPLGFTPGDMADNHVGTKDDNIEKHMGDIQPNKEGRSGSKSGNNSILYIKPGGSILNVIENLVEIGQTMGYSMDECMKNIESIIGDQGEYWGNSLVGHMIEEWDGECVILGDFNKVRMKQERFGTVLNALGANAFNQFIDLASLVDLPIEGYSFT</sequence>
<evidence type="ECO:0000256" key="1">
    <source>
        <dbReference type="SAM" id="MobiDB-lite"/>
    </source>
</evidence>